<dbReference type="OrthoDB" id="62at2759"/>
<evidence type="ECO:0000313" key="3">
    <source>
        <dbReference type="Proteomes" id="UP000193648"/>
    </source>
</evidence>
<proteinExistence type="inferred from homology"/>
<dbReference type="GO" id="GO:0007039">
    <property type="term" value="P:protein catabolic process in the vacuole"/>
    <property type="evidence" value="ECO:0007669"/>
    <property type="project" value="TreeGrafter"/>
</dbReference>
<dbReference type="InParanoid" id="A0A1Y2H635"/>
<reference evidence="2 3" key="1">
    <citation type="submission" date="2016-07" db="EMBL/GenBank/DDBJ databases">
        <title>Pervasive Adenine N6-methylation of Active Genes in Fungi.</title>
        <authorList>
            <consortium name="DOE Joint Genome Institute"/>
            <person name="Mondo S.J."/>
            <person name="Dannebaum R.O."/>
            <person name="Kuo R.C."/>
            <person name="Labutti K."/>
            <person name="Haridas S."/>
            <person name="Kuo A."/>
            <person name="Salamov A."/>
            <person name="Ahrendt S.R."/>
            <person name="Lipzen A."/>
            <person name="Sullivan W."/>
            <person name="Andreopoulos W.B."/>
            <person name="Clum A."/>
            <person name="Lindquist E."/>
            <person name="Daum C."/>
            <person name="Ramamoorthy G.K."/>
            <person name="Gryganskyi A."/>
            <person name="Culley D."/>
            <person name="Magnuson J.K."/>
            <person name="James T.Y."/>
            <person name="O'Malley M.A."/>
            <person name="Stajich J.E."/>
            <person name="Spatafora J.W."/>
            <person name="Visel A."/>
            <person name="Grigoriev I.V."/>
        </authorList>
    </citation>
    <scope>NUCLEOTIDE SEQUENCE [LARGE SCALE GENOMIC DNA]</scope>
    <source>
        <strain evidence="2 3">NRRL 3116</strain>
    </source>
</reference>
<dbReference type="Pfam" id="PF09783">
    <property type="entry name" value="Vac_ImportDeg"/>
    <property type="match status" value="1"/>
</dbReference>
<dbReference type="RefSeq" id="XP_021886207.1">
    <property type="nucleotide sequence ID" value="XM_022020493.1"/>
</dbReference>
<comment type="similarity">
    <text evidence="1">Belongs to the GID4/VID24 family.</text>
</comment>
<keyword evidence="3" id="KW-1185">Reference proteome</keyword>
<dbReference type="STRING" id="64571.A0A1Y2H635"/>
<dbReference type="AlphaFoldDB" id="A0A1Y2H635"/>
<name>A0A1Y2H635_9FUNG</name>
<dbReference type="GeneID" id="33562337"/>
<dbReference type="GO" id="GO:0034657">
    <property type="term" value="C:GID complex"/>
    <property type="evidence" value="ECO:0007669"/>
    <property type="project" value="TreeGrafter"/>
</dbReference>
<organism evidence="2 3">
    <name type="scientific">Lobosporangium transversale</name>
    <dbReference type="NCBI Taxonomy" id="64571"/>
    <lineage>
        <taxon>Eukaryota</taxon>
        <taxon>Fungi</taxon>
        <taxon>Fungi incertae sedis</taxon>
        <taxon>Mucoromycota</taxon>
        <taxon>Mortierellomycotina</taxon>
        <taxon>Mortierellomycetes</taxon>
        <taxon>Mortierellales</taxon>
        <taxon>Mortierellaceae</taxon>
        <taxon>Lobosporangium</taxon>
    </lineage>
</organism>
<dbReference type="FunCoup" id="A0A1Y2H635">
    <property type="interactions" value="268"/>
</dbReference>
<dbReference type="EMBL" id="MCFF01000002">
    <property type="protein sequence ID" value="ORZ28522.1"/>
    <property type="molecule type" value="Genomic_DNA"/>
</dbReference>
<dbReference type="Proteomes" id="UP000193648">
    <property type="component" value="Unassembled WGS sequence"/>
</dbReference>
<dbReference type="InterPro" id="IPR018618">
    <property type="entry name" value="GID4/10-like"/>
</dbReference>
<accession>A0A1Y2H635</accession>
<dbReference type="PANTHER" id="PTHR14534:SF3">
    <property type="entry name" value="GID COMPLEX SUBUNIT 4 HOMOLOG"/>
    <property type="match status" value="1"/>
</dbReference>
<sequence length="187" mass="22081">MIPSRVCHLYPGSRFQGEQTSGSHSYSVIVDIKHVDLNQSTLSGYLLIKNLTPDYPKLTTFFDAEIIGPEFSFLTKKWDATEETDEEHWTQFSSFEGVVNLRDMERDFKYDFNNRDVVFMRWKEHFLVPDHRIEGVQGASFAGFYYICYQKITGKIKGYYYHQSSEKFQKLELDHVTERSFGSYEFR</sequence>
<evidence type="ECO:0000313" key="2">
    <source>
        <dbReference type="EMBL" id="ORZ28522.1"/>
    </source>
</evidence>
<dbReference type="PANTHER" id="PTHR14534">
    <property type="entry name" value="VACUOLAR IMPORT AND DEGRADATION PROTEIN 24"/>
    <property type="match status" value="1"/>
</dbReference>
<evidence type="ECO:0000256" key="1">
    <source>
        <dbReference type="ARBA" id="ARBA00061469"/>
    </source>
</evidence>
<dbReference type="GO" id="GO:0005773">
    <property type="term" value="C:vacuole"/>
    <property type="evidence" value="ECO:0007669"/>
    <property type="project" value="GOC"/>
</dbReference>
<dbReference type="GO" id="GO:0006623">
    <property type="term" value="P:protein targeting to vacuole"/>
    <property type="evidence" value="ECO:0007669"/>
    <property type="project" value="TreeGrafter"/>
</dbReference>
<dbReference type="GO" id="GO:0043161">
    <property type="term" value="P:proteasome-mediated ubiquitin-dependent protein catabolic process"/>
    <property type="evidence" value="ECO:0007669"/>
    <property type="project" value="TreeGrafter"/>
</dbReference>
<gene>
    <name evidence="2" type="ORF">BCR41DRAFT_298464</name>
</gene>
<dbReference type="GO" id="GO:0045721">
    <property type="term" value="P:negative regulation of gluconeogenesis"/>
    <property type="evidence" value="ECO:0007669"/>
    <property type="project" value="TreeGrafter"/>
</dbReference>
<comment type="caution">
    <text evidence="2">The sequence shown here is derived from an EMBL/GenBank/DDBJ whole genome shotgun (WGS) entry which is preliminary data.</text>
</comment>
<protein>
    <submittedName>
        <fullName evidence="2">Vacuolar import/degradation protein Vid24</fullName>
    </submittedName>
</protein>